<dbReference type="Proteomes" id="UP000038045">
    <property type="component" value="Unplaced"/>
</dbReference>
<sequence length="530" mass="60343">MISRKSLFIFSYYFVVPLIFCIFLTPSIVLSYNSCTYGKKLFAIETGKALCASVSNPNCIEACEWQSSCRKASHFNAYLGRRSYVAGVQLTEKIFNLQCCATLGSMTRLNRNKQGNCYWSRWQMTVTDFPSFRVEPVLEDYQYVRDIQIDRFHGNSKINLRLEICNTIKQRETCDMNVMKDEDKTMYTMLKLRLSRFIQSKKASANVSSIEVKDKTDLENFRRDAKPIALTQPIAHFQLDGNGEFSLFTNDPSVRNEKNGHSNFKNIINTELKVFNSGKNFKGISIKTDTTSEEVLEEDLLIPPASTSRIKYEGFPETSKISLKRIGGLEDNKYYEKSDIKLKAHKLLEKKVLLAKQEHFQTSPLYNNNIVPSPTANEMSVVAVSKNPRLLYNSQFNYIQPLQVGHIKTTSNDKMILLKECCYQTSPRCRDICDSNFSTAIITSSLTRNTCSGLELGNILQCFPRFFNTYPVAECCASTHPSLINFANPNGILPIKCQELCSPNFKLTLEHFGCMTYISTVVECYQKADG</sequence>
<name>A0A0N4ZW03_PARTI</name>
<feature type="transmembrane region" description="Helical" evidence="1">
    <location>
        <begin position="12"/>
        <end position="32"/>
    </location>
</feature>
<keyword evidence="1" id="KW-1133">Transmembrane helix</keyword>
<organism evidence="2 3">
    <name type="scientific">Parastrongyloides trichosuri</name>
    <name type="common">Possum-specific nematode worm</name>
    <dbReference type="NCBI Taxonomy" id="131310"/>
    <lineage>
        <taxon>Eukaryota</taxon>
        <taxon>Metazoa</taxon>
        <taxon>Ecdysozoa</taxon>
        <taxon>Nematoda</taxon>
        <taxon>Chromadorea</taxon>
        <taxon>Rhabditida</taxon>
        <taxon>Tylenchina</taxon>
        <taxon>Panagrolaimomorpha</taxon>
        <taxon>Strongyloidoidea</taxon>
        <taxon>Strongyloididae</taxon>
        <taxon>Parastrongyloides</taxon>
    </lineage>
</organism>
<keyword evidence="1" id="KW-0812">Transmembrane</keyword>
<proteinExistence type="predicted"/>
<reference evidence="3" key="1">
    <citation type="submission" date="2017-02" db="UniProtKB">
        <authorList>
            <consortium name="WormBaseParasite"/>
        </authorList>
    </citation>
    <scope>IDENTIFICATION</scope>
</reference>
<accession>A0A0N4ZW03</accession>
<keyword evidence="1" id="KW-0472">Membrane</keyword>
<evidence type="ECO:0000256" key="1">
    <source>
        <dbReference type="SAM" id="Phobius"/>
    </source>
</evidence>
<dbReference type="AlphaFoldDB" id="A0A0N4ZW03"/>
<protein>
    <submittedName>
        <fullName evidence="3">DB domain-containing protein</fullName>
    </submittedName>
</protein>
<evidence type="ECO:0000313" key="2">
    <source>
        <dbReference type="Proteomes" id="UP000038045"/>
    </source>
</evidence>
<dbReference type="WBParaSite" id="PTRK_0001278400.1">
    <property type="protein sequence ID" value="PTRK_0001278400.1"/>
    <property type="gene ID" value="PTRK_0001278400"/>
</dbReference>
<evidence type="ECO:0000313" key="3">
    <source>
        <dbReference type="WBParaSite" id="PTRK_0001278400.1"/>
    </source>
</evidence>
<keyword evidence="2" id="KW-1185">Reference proteome</keyword>